<protein>
    <submittedName>
        <fullName evidence="6">Protein-tyrosine phosphatase</fullName>
    </submittedName>
</protein>
<comment type="similarity">
    <text evidence="1">Belongs to the low molecular weight phosphotyrosine protein phosphatase family.</text>
</comment>
<dbReference type="PANTHER" id="PTHR11717">
    <property type="entry name" value="LOW MOLECULAR WEIGHT PROTEIN TYROSINE PHOSPHATASE"/>
    <property type="match status" value="1"/>
</dbReference>
<feature type="active site" description="Nucleophile" evidence="4">
    <location>
        <position position="13"/>
    </location>
</feature>
<dbReference type="Gene3D" id="3.40.50.2300">
    <property type="match status" value="1"/>
</dbReference>
<dbReference type="PANTHER" id="PTHR11717:SF31">
    <property type="entry name" value="LOW MOLECULAR WEIGHT PROTEIN-TYROSINE-PHOSPHATASE ETP-RELATED"/>
    <property type="match status" value="1"/>
</dbReference>
<feature type="active site" description="Nucleophile" evidence="4">
    <location>
        <position position="7"/>
    </location>
</feature>
<keyword evidence="3" id="KW-0904">Protein phosphatase</keyword>
<evidence type="ECO:0000256" key="4">
    <source>
        <dbReference type="PIRSR" id="PIRSR617867-1"/>
    </source>
</evidence>
<dbReference type="InterPro" id="IPR036196">
    <property type="entry name" value="Ptyr_pPase_sf"/>
</dbReference>
<dbReference type="CDD" id="cd16344">
    <property type="entry name" value="LMWPAP"/>
    <property type="match status" value="1"/>
</dbReference>
<dbReference type="InterPro" id="IPR017867">
    <property type="entry name" value="Tyr_phospatase_low_mol_wt"/>
</dbReference>
<dbReference type="EMBL" id="QPJJ01000001">
    <property type="protein sequence ID" value="RCW77445.1"/>
    <property type="molecule type" value="Genomic_DNA"/>
</dbReference>
<dbReference type="AlphaFoldDB" id="A0A368YBE3"/>
<dbReference type="OrthoDB" id="9784339at2"/>
<gene>
    <name evidence="6" type="ORF">DFR57_101319</name>
</gene>
<comment type="caution">
    <text evidence="6">The sequence shown here is derived from an EMBL/GenBank/DDBJ whole genome shotgun (WGS) entry which is preliminary data.</text>
</comment>
<dbReference type="Proteomes" id="UP000252585">
    <property type="component" value="Unassembled WGS sequence"/>
</dbReference>
<evidence type="ECO:0000256" key="2">
    <source>
        <dbReference type="ARBA" id="ARBA00022801"/>
    </source>
</evidence>
<reference evidence="6 7" key="1">
    <citation type="submission" date="2018-07" db="EMBL/GenBank/DDBJ databases">
        <title>Genomic Encyclopedia of Type Strains, Phase IV (KMG-IV): sequencing the most valuable type-strain genomes for metagenomic binning, comparative biology and taxonomic classification.</title>
        <authorList>
            <person name="Goeker M."/>
        </authorList>
    </citation>
    <scope>NUCLEOTIDE SEQUENCE [LARGE SCALE GENOMIC DNA]</scope>
    <source>
        <strain evidence="6 7">DSM 27696</strain>
    </source>
</reference>
<evidence type="ECO:0000313" key="6">
    <source>
        <dbReference type="EMBL" id="RCW77445.1"/>
    </source>
</evidence>
<accession>A0A368YBE3</accession>
<dbReference type="InterPro" id="IPR023485">
    <property type="entry name" value="Ptyr_pPase"/>
</dbReference>
<feature type="domain" description="Phosphotyrosine protein phosphatase I" evidence="5">
    <location>
        <begin position="1"/>
        <end position="191"/>
    </location>
</feature>
<dbReference type="Pfam" id="PF01451">
    <property type="entry name" value="LMWPc"/>
    <property type="match status" value="1"/>
</dbReference>
<evidence type="ECO:0000259" key="5">
    <source>
        <dbReference type="SMART" id="SM00226"/>
    </source>
</evidence>
<evidence type="ECO:0000256" key="3">
    <source>
        <dbReference type="ARBA" id="ARBA00022912"/>
    </source>
</evidence>
<sequence length="195" mass="22266">MRILFVCTGNTCRSPMAKAIFKNKTDHEVQSAGVYAGFGQPASDMSLNVLREDGIELKHESQPVTDDLLEWADLILTMTKEHKRALDMQFPHYSEKSATLGEYVQADKEEAWEKLKKDYSELEAIKLAMKQENAHGDPELGAAFKEKLREIEKQELILSNQDISDPFGGSYDTYKKTFDELNKYLDLLAKKIDNR</sequence>
<name>A0A368YBE3_9BACI</name>
<dbReference type="PRINTS" id="PR00719">
    <property type="entry name" value="LMWPTPASE"/>
</dbReference>
<dbReference type="SUPFAM" id="SSF52788">
    <property type="entry name" value="Phosphotyrosine protein phosphatases I"/>
    <property type="match status" value="1"/>
</dbReference>
<dbReference type="RefSeq" id="WP_114351369.1">
    <property type="nucleotide sequence ID" value="NZ_QPJJ01000001.1"/>
</dbReference>
<keyword evidence="2" id="KW-0378">Hydrolase</keyword>
<keyword evidence="7" id="KW-1185">Reference proteome</keyword>
<proteinExistence type="inferred from homology"/>
<dbReference type="GO" id="GO:0004725">
    <property type="term" value="F:protein tyrosine phosphatase activity"/>
    <property type="evidence" value="ECO:0007669"/>
    <property type="project" value="InterPro"/>
</dbReference>
<evidence type="ECO:0000256" key="1">
    <source>
        <dbReference type="ARBA" id="ARBA00011063"/>
    </source>
</evidence>
<dbReference type="InterPro" id="IPR050438">
    <property type="entry name" value="LMW_PTPase"/>
</dbReference>
<dbReference type="SMART" id="SM00226">
    <property type="entry name" value="LMWPc"/>
    <property type="match status" value="1"/>
</dbReference>
<evidence type="ECO:0000313" key="7">
    <source>
        <dbReference type="Proteomes" id="UP000252585"/>
    </source>
</evidence>
<organism evidence="6 7">
    <name type="scientific">Saliterribacillus persicus</name>
    <dbReference type="NCBI Taxonomy" id="930114"/>
    <lineage>
        <taxon>Bacteria</taxon>
        <taxon>Bacillati</taxon>
        <taxon>Bacillota</taxon>
        <taxon>Bacilli</taxon>
        <taxon>Bacillales</taxon>
        <taxon>Bacillaceae</taxon>
        <taxon>Saliterribacillus</taxon>
    </lineage>
</organism>